<evidence type="ECO:0000256" key="1">
    <source>
        <dbReference type="SAM" id="MobiDB-lite"/>
    </source>
</evidence>
<feature type="compositionally biased region" description="Basic and acidic residues" evidence="1">
    <location>
        <begin position="348"/>
        <end position="390"/>
    </location>
</feature>
<evidence type="ECO:0000313" key="3">
    <source>
        <dbReference type="WBParaSite" id="Csp11.Scaffold574.g4370.t2"/>
    </source>
</evidence>
<feature type="compositionally biased region" description="Acidic residues" evidence="1">
    <location>
        <begin position="399"/>
        <end position="413"/>
    </location>
</feature>
<evidence type="ECO:0000313" key="2">
    <source>
        <dbReference type="Proteomes" id="UP000095282"/>
    </source>
</evidence>
<dbReference type="Proteomes" id="UP000095282">
    <property type="component" value="Unplaced"/>
</dbReference>
<feature type="region of interest" description="Disordered" evidence="1">
    <location>
        <begin position="348"/>
        <end position="420"/>
    </location>
</feature>
<dbReference type="WBParaSite" id="Csp11.Scaffold574.g4370.t2">
    <property type="protein sequence ID" value="Csp11.Scaffold574.g4370.t2"/>
    <property type="gene ID" value="Csp11.Scaffold574.g4370"/>
</dbReference>
<accession>A0A1I7TBP1</accession>
<sequence length="420" mass="47165">MLMSTPSALLSGDVLQGPVRLGKTMWKLKKMAKGYPVTRLPHVPKVLRGAGDFEILAGYGNHVAVTRSADKIEASGDCIDKIRLFVMNDFEGWPNLAQIPRDTVAVTIATTGFRVGVNCHDIQLADKHKTAVGQFTWRKLSSAVQVVYFTDKTNNEFLAGLIYYLTPSNEISTCLTEDMELLTIEIDKKEPFPLSDRKKNPHFKSSNQYGRYCSRAQKRVLVWAGKMDGQIVHRVYNPLTGLYTTEGCIECAQDYKNYVWKEPGEKTNDVVVLKRNIDIEPMYLNRYDVKPKTVYHIPSKKVVPKCDNVNLQTAKLCNVTLNIKPIKMEDIKEIKLVEKIAEVKISDAKPTEPQAPKKEAVEPNKEDPKADVSKEEVPKAETPEAPEPKAKIIAPETPESSDDEFDKVDDLADFDATSIH</sequence>
<reference evidence="3" key="1">
    <citation type="submission" date="2016-11" db="UniProtKB">
        <authorList>
            <consortium name="WormBaseParasite"/>
        </authorList>
    </citation>
    <scope>IDENTIFICATION</scope>
</reference>
<organism evidence="2 3">
    <name type="scientific">Caenorhabditis tropicalis</name>
    <dbReference type="NCBI Taxonomy" id="1561998"/>
    <lineage>
        <taxon>Eukaryota</taxon>
        <taxon>Metazoa</taxon>
        <taxon>Ecdysozoa</taxon>
        <taxon>Nematoda</taxon>
        <taxon>Chromadorea</taxon>
        <taxon>Rhabditida</taxon>
        <taxon>Rhabditina</taxon>
        <taxon>Rhabditomorpha</taxon>
        <taxon>Rhabditoidea</taxon>
        <taxon>Rhabditidae</taxon>
        <taxon>Peloderinae</taxon>
        <taxon>Caenorhabditis</taxon>
    </lineage>
</organism>
<protein>
    <submittedName>
        <fullName evidence="3">DUF3421 domain-containing protein</fullName>
    </submittedName>
</protein>
<dbReference type="AlphaFoldDB" id="A0A1I7TBP1"/>
<keyword evidence="2" id="KW-1185">Reference proteome</keyword>
<dbReference type="STRING" id="1561998.A0A1I7TBP1"/>
<proteinExistence type="predicted"/>
<name>A0A1I7TBP1_9PELO</name>